<reference evidence="4" key="2">
    <citation type="submission" date="2015-01" db="EMBL/GenBank/DDBJ databases">
        <title>Evolutionary Origins and Diversification of the Mycorrhizal Mutualists.</title>
        <authorList>
            <consortium name="DOE Joint Genome Institute"/>
            <consortium name="Mycorrhizal Genomics Consortium"/>
            <person name="Kohler A."/>
            <person name="Kuo A."/>
            <person name="Nagy L.G."/>
            <person name="Floudas D."/>
            <person name="Copeland A."/>
            <person name="Barry K.W."/>
            <person name="Cichocki N."/>
            <person name="Veneault-Fourrey C."/>
            <person name="LaButti K."/>
            <person name="Lindquist E.A."/>
            <person name="Lipzen A."/>
            <person name="Lundell T."/>
            <person name="Morin E."/>
            <person name="Murat C."/>
            <person name="Riley R."/>
            <person name="Ohm R."/>
            <person name="Sun H."/>
            <person name="Tunlid A."/>
            <person name="Henrissat B."/>
            <person name="Grigoriev I.V."/>
            <person name="Hibbett D.S."/>
            <person name="Martin F."/>
        </authorList>
    </citation>
    <scope>NUCLEOTIDE SEQUENCE [LARGE SCALE GENOMIC DNA]</scope>
    <source>
        <strain evidence="4">ATCC 200175</strain>
    </source>
</reference>
<dbReference type="Proteomes" id="UP000053647">
    <property type="component" value="Unassembled WGS sequence"/>
</dbReference>
<feature type="region of interest" description="Disordered" evidence="1">
    <location>
        <begin position="514"/>
        <end position="570"/>
    </location>
</feature>
<feature type="compositionally biased region" description="Low complexity" evidence="1">
    <location>
        <begin position="526"/>
        <end position="535"/>
    </location>
</feature>
<sequence>MMFRAAFHCCIATILAQHIQATQVPLGYSHSDWRPPAVADHGLADWNMGDLPNPNATSHLVFETVNSLLQRWPNTRMRNGHSVVPGTIPKGTLLYHGTYQNELPPGPDWAATDPEHSIVFCKGELEDGCWHLTLATTRPLKVVYFDGSSAAKVEYGSMDAQDLIAWGTSQPWWVFEERQRIRDLCKWGQDYGVDAFVRMEVDFELMLCNFTSGVSMVSFSNLASVRPPRHRQSLLDPWMAQASVITVEAMYAGSWHYHFPGEIRVQLDLAGLVSFYDTQLVPSLVPIRIGQERWDHRVQNTSSEDILAVKARLAAALTRPSGLSSGIDWMTLVRVIVDRYAGRLELMQYLLSTPATDLETALDLARKTQVQLRIMLTPYILYSAVPSTEIELDWAVPVFKLCATTHTSFIQFDSPSMTPSEQLILQAIQDTTREICRVVTKMWASGVHTGLDEHLNPKELPDVGEVTNLMNAWRDDVNPLMAWLDWNVWVKCKPACGPEEMCYLPTWPMGFPSPDRGRKKRRPGDADSGSGTSTSAHEDLRTLAMKSTAATPVEGWSDMKPGPDDWIRPQPKCIRRVEPYEF</sequence>
<feature type="chain" id="PRO_5002203925" evidence="2">
    <location>
        <begin position="17"/>
        <end position="582"/>
    </location>
</feature>
<dbReference type="EMBL" id="KN819369">
    <property type="protein sequence ID" value="KIJ12061.1"/>
    <property type="molecule type" value="Genomic_DNA"/>
</dbReference>
<organism evidence="3 4">
    <name type="scientific">Paxillus involutus ATCC 200175</name>
    <dbReference type="NCBI Taxonomy" id="664439"/>
    <lineage>
        <taxon>Eukaryota</taxon>
        <taxon>Fungi</taxon>
        <taxon>Dikarya</taxon>
        <taxon>Basidiomycota</taxon>
        <taxon>Agaricomycotina</taxon>
        <taxon>Agaricomycetes</taxon>
        <taxon>Agaricomycetidae</taxon>
        <taxon>Boletales</taxon>
        <taxon>Paxilineae</taxon>
        <taxon>Paxillaceae</taxon>
        <taxon>Paxillus</taxon>
    </lineage>
</organism>
<evidence type="ECO:0000313" key="3">
    <source>
        <dbReference type="EMBL" id="KIJ12061.1"/>
    </source>
</evidence>
<feature type="signal peptide" evidence="2">
    <location>
        <begin position="1"/>
        <end position="16"/>
    </location>
</feature>
<dbReference type="PANTHER" id="PTHR35204:SF1">
    <property type="entry name" value="ENTEROTOXIN"/>
    <property type="match status" value="1"/>
</dbReference>
<evidence type="ECO:0000313" key="4">
    <source>
        <dbReference type="Proteomes" id="UP000053647"/>
    </source>
</evidence>
<dbReference type="PANTHER" id="PTHR35204">
    <property type="entry name" value="YALI0A21131P"/>
    <property type="match status" value="1"/>
</dbReference>
<gene>
    <name evidence="3" type="ORF">PAXINDRAFT_171454</name>
</gene>
<accession>A0A0C9TXN8</accession>
<keyword evidence="4" id="KW-1185">Reference proteome</keyword>
<name>A0A0C9TXN8_PAXIN</name>
<keyword evidence="2" id="KW-0732">Signal</keyword>
<dbReference type="HOGENOM" id="CLU_017366_2_1_1"/>
<dbReference type="AlphaFoldDB" id="A0A0C9TXN8"/>
<protein>
    <submittedName>
        <fullName evidence="3">Uncharacterized protein</fullName>
    </submittedName>
</protein>
<evidence type="ECO:0000256" key="1">
    <source>
        <dbReference type="SAM" id="MobiDB-lite"/>
    </source>
</evidence>
<dbReference type="InterPro" id="IPR038921">
    <property type="entry name" value="YOR389W-like"/>
</dbReference>
<dbReference type="OrthoDB" id="10261782at2759"/>
<proteinExistence type="predicted"/>
<evidence type="ECO:0000256" key="2">
    <source>
        <dbReference type="SAM" id="SignalP"/>
    </source>
</evidence>
<reference evidence="3 4" key="1">
    <citation type="submission" date="2014-06" db="EMBL/GenBank/DDBJ databases">
        <authorList>
            <consortium name="DOE Joint Genome Institute"/>
            <person name="Kuo A."/>
            <person name="Kohler A."/>
            <person name="Nagy L.G."/>
            <person name="Floudas D."/>
            <person name="Copeland A."/>
            <person name="Barry K.W."/>
            <person name="Cichocki N."/>
            <person name="Veneault-Fourrey C."/>
            <person name="LaButti K."/>
            <person name="Lindquist E.A."/>
            <person name="Lipzen A."/>
            <person name="Lundell T."/>
            <person name="Morin E."/>
            <person name="Murat C."/>
            <person name="Sun H."/>
            <person name="Tunlid A."/>
            <person name="Henrissat B."/>
            <person name="Grigoriev I.V."/>
            <person name="Hibbett D.S."/>
            <person name="Martin F."/>
            <person name="Nordberg H.P."/>
            <person name="Cantor M.N."/>
            <person name="Hua S.X."/>
        </authorList>
    </citation>
    <scope>NUCLEOTIDE SEQUENCE [LARGE SCALE GENOMIC DNA]</scope>
    <source>
        <strain evidence="3 4">ATCC 200175</strain>
    </source>
</reference>